<protein>
    <submittedName>
        <fullName evidence="1">EcsC protein family protein</fullName>
    </submittedName>
</protein>
<dbReference type="AlphaFoldDB" id="A0A1H0KZL6"/>
<evidence type="ECO:0000313" key="2">
    <source>
        <dbReference type="Proteomes" id="UP000198741"/>
    </source>
</evidence>
<accession>A0A1H0KZL6</accession>
<reference evidence="1 2" key="1">
    <citation type="submission" date="2016-10" db="EMBL/GenBank/DDBJ databases">
        <authorList>
            <person name="de Groot N.N."/>
        </authorList>
    </citation>
    <scope>NUCLEOTIDE SEQUENCE [LARGE SCALE GENOMIC DNA]</scope>
    <source>
        <strain evidence="2">P4-7,KCTC 19426,CECT 7604</strain>
    </source>
</reference>
<name>A0A1H0KZL6_9ACTN</name>
<organism evidence="1 2">
    <name type="scientific">Nakamurella panacisegetis</name>
    <dbReference type="NCBI Taxonomy" id="1090615"/>
    <lineage>
        <taxon>Bacteria</taxon>
        <taxon>Bacillati</taxon>
        <taxon>Actinomycetota</taxon>
        <taxon>Actinomycetes</taxon>
        <taxon>Nakamurellales</taxon>
        <taxon>Nakamurellaceae</taxon>
        <taxon>Nakamurella</taxon>
    </lineage>
</organism>
<dbReference type="EMBL" id="LT629710">
    <property type="protein sequence ID" value="SDO61212.1"/>
    <property type="molecule type" value="Genomic_DNA"/>
</dbReference>
<dbReference type="Proteomes" id="UP000198741">
    <property type="component" value="Chromosome I"/>
</dbReference>
<keyword evidence="2" id="KW-1185">Reference proteome</keyword>
<evidence type="ECO:0000313" key="1">
    <source>
        <dbReference type="EMBL" id="SDO61212.1"/>
    </source>
</evidence>
<dbReference type="OrthoDB" id="1425703at2"/>
<gene>
    <name evidence="1" type="ORF">SAMN04515671_1486</name>
</gene>
<sequence length="230" mass="23290">MGVAGSIGGEVAKRMAPAITGSAVRDVLERAIDGVGPVPSAAQSGDNALRRAGGNVDQAIDTLIGQHVKMAGAQGFLTNVGGLLTMALTVPANIAAVSLLQCHLSATILHLRGYDLASPSVRDAVLVCLLDGDARKALSKSTKLTMSAAALATAVPDQAVQAELAKAVTGQLLAMSGGKQMAKFVARRIPVLGGAVGGIGDAFSTRRIGRDAARTPLAPTGPRRVVARSR</sequence>
<dbReference type="STRING" id="1090615.SAMN04515671_1486"/>
<proteinExistence type="predicted"/>